<dbReference type="PROSITE" id="PS50297">
    <property type="entry name" value="ANK_REP_REGION"/>
    <property type="match status" value="3"/>
</dbReference>
<evidence type="ECO:0000256" key="1">
    <source>
        <dbReference type="ARBA" id="ARBA00022737"/>
    </source>
</evidence>
<evidence type="ECO:0000256" key="2">
    <source>
        <dbReference type="ARBA" id="ARBA00023043"/>
    </source>
</evidence>
<sequence>MINLYLSMHIDTKEDILEILDSSFNHYKHHDKSSAFPCIPFHQAVEARNLGIVKELLRRGVDVNRYDHRGLTPLHIACMPPNKQGMKELINIYIKDKIGYAHKAVHTAFHNRNVYIFKSILIDYFKKEYTSNIVEIREIETEIVRLLLEHGADVNKKDKNTDSTALHFIADNKDTRIMEFLILYGAEVNIPDRCDNYPLHKAVSKSNSKGVEILLKNGAYTDVKSLCGNTPLHISSGNIVSYEILKMLLEHGACVNAKSTILGLSALHIAIRDEQKTKLLLEYKADVNAVNWDKDTPISVAVKKYSGYNICKLLITNLCLQEYINKDVKNLEGFKINMECIYNNKVLREIKDKCILELESLKSINIANKYTATDLLKENSPILNRLVYNQKIYTIPFDNFEIYGNLLKCNISNAEDRSLLIMGAIESIDNMFYYEEQSPFWNYIPLEIKHKIISLLDNDSLCNVIAK</sequence>
<feature type="repeat" description="ANK" evidence="3">
    <location>
        <begin position="194"/>
        <end position="226"/>
    </location>
</feature>
<dbReference type="Pfam" id="PF00023">
    <property type="entry name" value="Ank"/>
    <property type="match status" value="2"/>
</dbReference>
<dbReference type="Pfam" id="PF12796">
    <property type="entry name" value="Ank_2"/>
    <property type="match status" value="2"/>
</dbReference>
<dbReference type="EMBL" id="OQ865377">
    <property type="protein sequence ID" value="WHV01743.1"/>
    <property type="molecule type" value="Genomic_DNA"/>
</dbReference>
<keyword evidence="2 3" id="KW-0040">ANK repeat</keyword>
<name>A0AAT9US40_9POXV</name>
<protein>
    <submittedName>
        <fullName evidence="5">Ankyrin repeat containing protein</fullName>
    </submittedName>
</protein>
<gene>
    <name evidence="5" type="ORF">APAPVX9-297</name>
</gene>
<dbReference type="InterPro" id="IPR018272">
    <property type="entry name" value="PRANC_domain"/>
</dbReference>
<feature type="repeat" description="ANK" evidence="3">
    <location>
        <begin position="40"/>
        <end position="68"/>
    </location>
</feature>
<dbReference type="InterPro" id="IPR036770">
    <property type="entry name" value="Ankyrin_rpt-contain_sf"/>
</dbReference>
<accession>A0AAT9US40</accession>
<reference evidence="5" key="1">
    <citation type="submission" date="2023-04" db="EMBL/GenBank/DDBJ databases">
        <title>Genomic characterization of avipoxvirus isolates from Apapne (Himatione sanguinea).</title>
        <authorList>
            <person name="Butt S.L."/>
            <person name="Do Nascimento G.M."/>
        </authorList>
    </citation>
    <scope>NUCLEOTIDE SEQUENCE</scope>
    <source>
        <strain evidence="5">APAPVX9</strain>
    </source>
</reference>
<dbReference type="PRINTS" id="PR01415">
    <property type="entry name" value="ANKYRIN"/>
</dbReference>
<dbReference type="Pfam" id="PF09372">
    <property type="entry name" value="PRANC"/>
    <property type="match status" value="1"/>
</dbReference>
<dbReference type="PANTHER" id="PTHR24171:SF9">
    <property type="entry name" value="ANKYRIN REPEAT DOMAIN-CONTAINING PROTEIN 39"/>
    <property type="match status" value="1"/>
</dbReference>
<feature type="domain" description="PRANC" evidence="4">
    <location>
        <begin position="368"/>
        <end position="465"/>
    </location>
</feature>
<evidence type="ECO:0000313" key="5">
    <source>
        <dbReference type="EMBL" id="WHV01743.1"/>
    </source>
</evidence>
<dbReference type="InterPro" id="IPR002110">
    <property type="entry name" value="Ankyrin_rpt"/>
</dbReference>
<dbReference type="PROSITE" id="PS50088">
    <property type="entry name" value="ANK_REPEAT"/>
    <property type="match status" value="5"/>
</dbReference>
<feature type="repeat" description="ANK" evidence="3">
    <location>
        <begin position="142"/>
        <end position="159"/>
    </location>
</feature>
<dbReference type="Gene3D" id="1.25.40.20">
    <property type="entry name" value="Ankyrin repeat-containing domain"/>
    <property type="match status" value="2"/>
</dbReference>
<dbReference type="SUPFAM" id="SSF48403">
    <property type="entry name" value="Ankyrin repeat"/>
    <property type="match status" value="1"/>
</dbReference>
<dbReference type="SMART" id="SM00248">
    <property type="entry name" value="ANK"/>
    <property type="match status" value="8"/>
</dbReference>
<feature type="repeat" description="ANK" evidence="3">
    <location>
        <begin position="161"/>
        <end position="193"/>
    </location>
</feature>
<keyword evidence="1" id="KW-0677">Repeat</keyword>
<dbReference type="PANTHER" id="PTHR24171">
    <property type="entry name" value="ANKYRIN REPEAT DOMAIN-CONTAINING PROTEIN 39-RELATED"/>
    <property type="match status" value="1"/>
</dbReference>
<proteinExistence type="predicted"/>
<feature type="repeat" description="ANK" evidence="3">
    <location>
        <begin position="227"/>
        <end position="260"/>
    </location>
</feature>
<evidence type="ECO:0000256" key="3">
    <source>
        <dbReference type="PROSITE-ProRule" id="PRU00023"/>
    </source>
</evidence>
<organism evidence="5">
    <name type="scientific">Apapanepox virus</name>
    <dbReference type="NCBI Taxonomy" id="3049969"/>
    <lineage>
        <taxon>Viruses</taxon>
        <taxon>Varidnaviria</taxon>
        <taxon>Bamfordvirae</taxon>
        <taxon>Nucleocytoviricota</taxon>
        <taxon>Pokkesviricetes</taxon>
        <taxon>Chitovirales</taxon>
        <taxon>Poxviridae</taxon>
        <taxon>Chordopoxvirinae</taxon>
        <taxon>Avipoxvirus</taxon>
    </lineage>
</organism>
<evidence type="ECO:0000259" key="4">
    <source>
        <dbReference type="Pfam" id="PF09372"/>
    </source>
</evidence>